<keyword evidence="7" id="KW-0804">Transcription</keyword>
<evidence type="ECO:0000256" key="8">
    <source>
        <dbReference type="ARBA" id="ARBA00023242"/>
    </source>
</evidence>
<dbReference type="FunFam" id="3.30.160.60:FF:000181">
    <property type="entry name" value="C2H2 type zinc finger protein"/>
    <property type="match status" value="1"/>
</dbReference>
<evidence type="ECO:0000256" key="7">
    <source>
        <dbReference type="ARBA" id="ARBA00023163"/>
    </source>
</evidence>
<organism evidence="13">
    <name type="scientific">Candida tenuis (strain ATCC 10573 / BCRC 21748 / CBS 615 / JCM 9827 / NBRC 10315 / NRRL Y-1498 / VKM Y-70)</name>
    <name type="common">Yeast</name>
    <name type="synonym">Yamadazyma tenuis</name>
    <dbReference type="NCBI Taxonomy" id="590646"/>
    <lineage>
        <taxon>Eukaryota</taxon>
        <taxon>Fungi</taxon>
        <taxon>Dikarya</taxon>
        <taxon>Ascomycota</taxon>
        <taxon>Saccharomycotina</taxon>
        <taxon>Pichiomycetes</taxon>
        <taxon>Debaryomycetaceae</taxon>
        <taxon>Yamadazyma</taxon>
    </lineage>
</organism>
<dbReference type="GeneID" id="18247373"/>
<evidence type="ECO:0000256" key="2">
    <source>
        <dbReference type="ARBA" id="ARBA00022723"/>
    </source>
</evidence>
<dbReference type="GO" id="GO:0071468">
    <property type="term" value="P:cellular response to acidic pH"/>
    <property type="evidence" value="ECO:0007669"/>
    <property type="project" value="UniProtKB-ARBA"/>
</dbReference>
<keyword evidence="4 9" id="KW-0863">Zinc-finger</keyword>
<evidence type="ECO:0000313" key="12">
    <source>
        <dbReference type="EMBL" id="EGV63015.1"/>
    </source>
</evidence>
<dbReference type="AlphaFoldDB" id="G3B6T5"/>
<accession>G3B6T5</accession>
<evidence type="ECO:0000256" key="6">
    <source>
        <dbReference type="ARBA" id="ARBA00023015"/>
    </source>
</evidence>
<evidence type="ECO:0000256" key="1">
    <source>
        <dbReference type="ARBA" id="ARBA00004123"/>
    </source>
</evidence>
<dbReference type="GO" id="GO:0000981">
    <property type="term" value="F:DNA-binding transcription factor activity, RNA polymerase II-specific"/>
    <property type="evidence" value="ECO:0007669"/>
    <property type="project" value="TreeGrafter"/>
</dbReference>
<feature type="domain" description="C2H2-type" evidence="11">
    <location>
        <begin position="374"/>
        <end position="401"/>
    </location>
</feature>
<dbReference type="FunFam" id="3.30.160.60:FF:000870">
    <property type="entry name" value="zinc finger protein 197 isoform X1"/>
    <property type="match status" value="1"/>
</dbReference>
<feature type="region of interest" description="Disordered" evidence="10">
    <location>
        <begin position="245"/>
        <end position="350"/>
    </location>
</feature>
<dbReference type="SMART" id="SM00355">
    <property type="entry name" value="ZnF_C2H2"/>
    <property type="match status" value="2"/>
</dbReference>
<evidence type="ECO:0000256" key="3">
    <source>
        <dbReference type="ARBA" id="ARBA00022737"/>
    </source>
</evidence>
<evidence type="ECO:0000259" key="11">
    <source>
        <dbReference type="PROSITE" id="PS50157"/>
    </source>
</evidence>
<feature type="compositionally biased region" description="Low complexity" evidence="10">
    <location>
        <begin position="93"/>
        <end position="103"/>
    </location>
</feature>
<dbReference type="STRING" id="590646.G3B6T5"/>
<dbReference type="Proteomes" id="UP000000707">
    <property type="component" value="Unassembled WGS sequence"/>
</dbReference>
<dbReference type="KEGG" id="cten:18247373"/>
<name>G3B6T5_CANTC</name>
<dbReference type="SUPFAM" id="SSF57667">
    <property type="entry name" value="beta-beta-alpha zinc fingers"/>
    <property type="match status" value="1"/>
</dbReference>
<feature type="region of interest" description="Disordered" evidence="10">
    <location>
        <begin position="78"/>
        <end position="131"/>
    </location>
</feature>
<dbReference type="InterPro" id="IPR013087">
    <property type="entry name" value="Znf_C2H2_type"/>
</dbReference>
<feature type="compositionally biased region" description="Low complexity" evidence="10">
    <location>
        <begin position="313"/>
        <end position="328"/>
    </location>
</feature>
<dbReference type="PROSITE" id="PS50157">
    <property type="entry name" value="ZINC_FINGER_C2H2_2"/>
    <property type="match status" value="2"/>
</dbReference>
<feature type="compositionally biased region" description="Polar residues" evidence="10">
    <location>
        <begin position="78"/>
        <end position="92"/>
    </location>
</feature>
<dbReference type="GO" id="GO:0071248">
    <property type="term" value="P:cellular response to metal ion"/>
    <property type="evidence" value="ECO:0007669"/>
    <property type="project" value="UniProtKB-ARBA"/>
</dbReference>
<keyword evidence="3" id="KW-0677">Repeat</keyword>
<dbReference type="eggNOG" id="KOG1721">
    <property type="taxonomic scope" value="Eukaryota"/>
</dbReference>
<dbReference type="PANTHER" id="PTHR24388:SF54">
    <property type="entry name" value="PROTEIN ESCARGOT"/>
    <property type="match status" value="1"/>
</dbReference>
<evidence type="ECO:0000256" key="4">
    <source>
        <dbReference type="ARBA" id="ARBA00022771"/>
    </source>
</evidence>
<gene>
    <name evidence="12" type="ORF">CANTEDRAFT_114327</name>
</gene>
<feature type="compositionally biased region" description="Polar residues" evidence="10">
    <location>
        <begin position="1"/>
        <end position="18"/>
    </location>
</feature>
<feature type="region of interest" description="Disordered" evidence="10">
    <location>
        <begin position="1"/>
        <end position="45"/>
    </location>
</feature>
<keyword evidence="2" id="KW-0479">Metal-binding</keyword>
<sequence length="510" mass="56363">MNNNYNSFGYLQNNYDTNSPPPAPTSNDAHFLPDFTGNPKDYGVTNNSLNPQFRDLSQNSDTGPSQYSSQISYLNVSSNNSQYLNPNSPGNQSSHSLYSDYSSNPASPYFDALSNISQNHGNSPGLLPQQPGVSLAADTTYLDTANFDHEIALGGSISSVNLAGMGSRYAVPVAPPQALSNFDHGAQIDLDSNQYDQINQLVQSQLATISPQPSSGITNNSFYDSHQLEEINKINGNFNPPPTIVYPNDYIKQEPDNEGSIGLHRTPSLFSNSSHNSSAHNETSNDYDQMTDGNLLAPGETKRSRSRSRSRNKSVSSRSSHSRSGSGSFTDEDEDDEDEEDGQPRNVISTREKMLELASPNQISKRTQKHPSAYACHLCDKRFTRPYNLKSHLRTHTDERPFICNMCGKAFARQHDRKRHEDLHSGEKRFQCKGVLKDGTPYGCGRRFARADALRRHFQTEAGKICIKSLIEEEEKDGIRRDDALPSSSESMFLSPGLSVPQVAISPPEP</sequence>
<dbReference type="PROSITE" id="PS00028">
    <property type="entry name" value="ZINC_FINGER_C2H2_1"/>
    <property type="match status" value="2"/>
</dbReference>
<evidence type="ECO:0000256" key="9">
    <source>
        <dbReference type="PROSITE-ProRule" id="PRU00042"/>
    </source>
</evidence>
<evidence type="ECO:0000313" key="13">
    <source>
        <dbReference type="Proteomes" id="UP000000707"/>
    </source>
</evidence>
<evidence type="ECO:0000256" key="5">
    <source>
        <dbReference type="ARBA" id="ARBA00022833"/>
    </source>
</evidence>
<feature type="region of interest" description="Disordered" evidence="10">
    <location>
        <begin position="477"/>
        <end position="510"/>
    </location>
</feature>
<dbReference type="GO" id="GO:0000978">
    <property type="term" value="F:RNA polymerase II cis-regulatory region sequence-specific DNA binding"/>
    <property type="evidence" value="ECO:0007669"/>
    <property type="project" value="TreeGrafter"/>
</dbReference>
<feature type="compositionally biased region" description="Low complexity" evidence="10">
    <location>
        <begin position="268"/>
        <end position="284"/>
    </location>
</feature>
<reference evidence="12 13" key="1">
    <citation type="journal article" date="2011" name="Proc. Natl. Acad. Sci. U.S.A.">
        <title>Comparative genomics of xylose-fermenting fungi for enhanced biofuel production.</title>
        <authorList>
            <person name="Wohlbach D.J."/>
            <person name="Kuo A."/>
            <person name="Sato T.K."/>
            <person name="Potts K.M."/>
            <person name="Salamov A.A."/>
            <person name="LaButti K.M."/>
            <person name="Sun H."/>
            <person name="Clum A."/>
            <person name="Pangilinan J.L."/>
            <person name="Lindquist E.A."/>
            <person name="Lucas S."/>
            <person name="Lapidus A."/>
            <person name="Jin M."/>
            <person name="Gunawan C."/>
            <person name="Balan V."/>
            <person name="Dale B.E."/>
            <person name="Jeffries T.W."/>
            <person name="Zinkel R."/>
            <person name="Barry K.W."/>
            <person name="Grigoriev I.V."/>
            <person name="Gasch A.P."/>
        </authorList>
    </citation>
    <scope>NUCLEOTIDE SEQUENCE [LARGE SCALE GENOMIC DNA]</scope>
    <source>
        <strain evidence="13">ATCC 10573 / BCRC 21748 / CBS 615 / JCM 9827 / NBRC 10315 / NRRL Y-1498 / VKM Y-70</strain>
    </source>
</reference>
<proteinExistence type="predicted"/>
<protein>
    <recommendedName>
        <fullName evidence="11">C2H2-type domain-containing protein</fullName>
    </recommendedName>
</protein>
<dbReference type="OrthoDB" id="8117402at2759"/>
<dbReference type="GO" id="GO:0008270">
    <property type="term" value="F:zinc ion binding"/>
    <property type="evidence" value="ECO:0007669"/>
    <property type="project" value="UniProtKB-KW"/>
</dbReference>
<feature type="compositionally biased region" description="Acidic residues" evidence="10">
    <location>
        <begin position="330"/>
        <end position="341"/>
    </location>
</feature>
<keyword evidence="6" id="KW-0805">Transcription regulation</keyword>
<keyword evidence="13" id="KW-1185">Reference proteome</keyword>
<evidence type="ECO:0000256" key="10">
    <source>
        <dbReference type="SAM" id="MobiDB-lite"/>
    </source>
</evidence>
<dbReference type="InterPro" id="IPR050527">
    <property type="entry name" value="Snail/Krueppel_Znf"/>
</dbReference>
<dbReference type="PANTHER" id="PTHR24388">
    <property type="entry name" value="ZINC FINGER PROTEIN"/>
    <property type="match status" value="1"/>
</dbReference>
<dbReference type="InterPro" id="IPR036236">
    <property type="entry name" value="Znf_C2H2_sf"/>
</dbReference>
<feature type="domain" description="C2H2-type" evidence="11">
    <location>
        <begin position="402"/>
        <end position="429"/>
    </location>
</feature>
<comment type="subcellular location">
    <subcellularLocation>
        <location evidence="1">Nucleus</location>
    </subcellularLocation>
</comment>
<dbReference type="Gene3D" id="3.30.160.60">
    <property type="entry name" value="Classic Zinc Finger"/>
    <property type="match status" value="3"/>
</dbReference>
<dbReference type="Pfam" id="PF00096">
    <property type="entry name" value="zf-C2H2"/>
    <property type="match status" value="2"/>
</dbReference>
<dbReference type="HOGENOM" id="CLU_016101_0_0_1"/>
<keyword evidence="5" id="KW-0862">Zinc</keyword>
<dbReference type="GO" id="GO:0005634">
    <property type="term" value="C:nucleus"/>
    <property type="evidence" value="ECO:0007669"/>
    <property type="project" value="UniProtKB-SubCell"/>
</dbReference>
<keyword evidence="8" id="KW-0539">Nucleus</keyword>
<dbReference type="EMBL" id="GL996524">
    <property type="protein sequence ID" value="EGV63015.1"/>
    <property type="molecule type" value="Genomic_DNA"/>
</dbReference>